<name>A0A2V5KZF2_9MICC</name>
<gene>
    <name evidence="2" type="ORF">CVV68_22415</name>
</gene>
<evidence type="ECO:0000313" key="3">
    <source>
        <dbReference type="Proteomes" id="UP000247832"/>
    </source>
</evidence>
<feature type="region of interest" description="Disordered" evidence="1">
    <location>
        <begin position="158"/>
        <end position="183"/>
    </location>
</feature>
<reference evidence="2 3" key="1">
    <citation type="submission" date="2018-05" db="EMBL/GenBank/DDBJ databases">
        <title>Genetic diversity of glacier-inhabiting Cryobacterium bacteria in China and description of Cryobacterium mengkeensis sp. nov. and Arthrobacter glacialis sp. nov.</title>
        <authorList>
            <person name="Liu Q."/>
            <person name="Xin Y.-H."/>
        </authorList>
    </citation>
    <scope>NUCLEOTIDE SEQUENCE [LARGE SCALE GENOMIC DNA]</scope>
    <source>
        <strain evidence="2 3">LI2</strain>
    </source>
</reference>
<dbReference type="RefSeq" id="WP_110503201.1">
    <property type="nucleotide sequence ID" value="NZ_QJVD01000060.1"/>
</dbReference>
<proteinExistence type="predicted"/>
<dbReference type="OrthoDB" id="3313640at2"/>
<feature type="compositionally biased region" description="Basic and acidic residues" evidence="1">
    <location>
        <begin position="14"/>
        <end position="25"/>
    </location>
</feature>
<sequence>MLVHETSYARTRVGKPEIARDDKEEKEEMVSGLATDDLALLGTVDPDTLEGDSPQAQAYTCMLLAMVPVQDVAPAEGSDGTDGRWRIPRRWPLDRIVSIVDAEARHAYTLRCVTMDGFKGHISAEAETWLYTNAAMPRVSGPGSSDADAGIELLSTDTTMTDDDTDYQVPGGRPAVPVPCPRP</sequence>
<protein>
    <submittedName>
        <fullName evidence="2">Uncharacterized protein</fullName>
    </submittedName>
</protein>
<comment type="caution">
    <text evidence="2">The sequence shown here is derived from an EMBL/GenBank/DDBJ whole genome shotgun (WGS) entry which is preliminary data.</text>
</comment>
<dbReference type="AlphaFoldDB" id="A0A2V5KZF2"/>
<evidence type="ECO:0000256" key="1">
    <source>
        <dbReference type="SAM" id="MobiDB-lite"/>
    </source>
</evidence>
<dbReference type="EMBL" id="QJVD01000060">
    <property type="protein sequence ID" value="PYI64271.1"/>
    <property type="molecule type" value="Genomic_DNA"/>
</dbReference>
<organism evidence="2 3">
    <name type="scientific">Arthrobacter livingstonensis</name>
    <dbReference type="NCBI Taxonomy" id="670078"/>
    <lineage>
        <taxon>Bacteria</taxon>
        <taxon>Bacillati</taxon>
        <taxon>Actinomycetota</taxon>
        <taxon>Actinomycetes</taxon>
        <taxon>Micrococcales</taxon>
        <taxon>Micrococcaceae</taxon>
        <taxon>Arthrobacter</taxon>
    </lineage>
</organism>
<dbReference type="Proteomes" id="UP000247832">
    <property type="component" value="Unassembled WGS sequence"/>
</dbReference>
<accession>A0A2V5KZF2</accession>
<keyword evidence="3" id="KW-1185">Reference proteome</keyword>
<feature type="region of interest" description="Disordered" evidence="1">
    <location>
        <begin position="1"/>
        <end position="25"/>
    </location>
</feature>
<evidence type="ECO:0000313" key="2">
    <source>
        <dbReference type="EMBL" id="PYI64271.1"/>
    </source>
</evidence>